<proteinExistence type="predicted"/>
<evidence type="ECO:0000313" key="1">
    <source>
        <dbReference type="EMBL" id="QHT06779.1"/>
    </source>
</evidence>
<organism evidence="1">
    <name type="scientific">viral metagenome</name>
    <dbReference type="NCBI Taxonomy" id="1070528"/>
    <lineage>
        <taxon>unclassified sequences</taxon>
        <taxon>metagenomes</taxon>
        <taxon>organismal metagenomes</taxon>
    </lineage>
</organism>
<dbReference type="EMBL" id="MN739475">
    <property type="protein sequence ID" value="QHT06779.1"/>
    <property type="molecule type" value="Genomic_DNA"/>
</dbReference>
<reference evidence="1" key="1">
    <citation type="journal article" date="2020" name="Nature">
        <title>Giant virus diversity and host interactions through global metagenomics.</title>
        <authorList>
            <person name="Schulz F."/>
            <person name="Roux S."/>
            <person name="Paez-Espino D."/>
            <person name="Jungbluth S."/>
            <person name="Walsh D.A."/>
            <person name="Denef V.J."/>
            <person name="McMahon K.D."/>
            <person name="Konstantinidis K.T."/>
            <person name="Eloe-Fadrosh E.A."/>
            <person name="Kyrpides N.C."/>
            <person name="Woyke T."/>
        </authorList>
    </citation>
    <scope>NUCLEOTIDE SEQUENCE</scope>
    <source>
        <strain evidence="1">GVMAG-M-3300021473-15</strain>
    </source>
</reference>
<dbReference type="AlphaFoldDB" id="A0A6C0CSV5"/>
<protein>
    <submittedName>
        <fullName evidence="1">Uncharacterized protein</fullName>
    </submittedName>
</protein>
<name>A0A6C0CSV5_9ZZZZ</name>
<sequence>MTRKEKVRRILNTIQQNFGYYFKVHINHYTTKQSLFFEIVAVKRKVLCYIILYKHTFYLTSLRYPNETNGAEESVLDTRLITIVQKIANELNYALMINPSRTSHVSSTFDFGMETDTVTDLSSALQRVSLERGRSGGRVGRGSGRGVVGAPPRQLMDDLHKYAMLKSCGSKNCRENYHNVDVCGATNLAPTIYESYVKHMGCDAQTNPKIRDIKKERARKCYKCRLQDALTGVHTNKTVLKEIEKKMVNNIYIACSTGATDETQYITRRNWIIQYANNLNPLISSPLFDERMFVSVESDPPENRMIRDVFPHDLMTHFRPILLAHQMYTSCGGTDTIYNCKL</sequence>
<accession>A0A6C0CSV5</accession>